<dbReference type="AlphaFoldDB" id="A0A2Q4SWE1"/>
<dbReference type="GO" id="GO:0009986">
    <property type="term" value="C:cell surface"/>
    <property type="evidence" value="ECO:0007669"/>
    <property type="project" value="InterPro"/>
</dbReference>
<dbReference type="GO" id="GO:0005576">
    <property type="term" value="C:extracellular region"/>
    <property type="evidence" value="ECO:0007669"/>
    <property type="project" value="UniProtKB-SubCell"/>
</dbReference>
<keyword evidence="7" id="KW-1185">Reference proteome</keyword>
<dbReference type="InterPro" id="IPR038479">
    <property type="entry name" value="Transthyretin-like_sf"/>
</dbReference>
<name>A0A2Q4SWE1_CAEJA</name>
<evidence type="ECO:0000256" key="1">
    <source>
        <dbReference type="ARBA" id="ARBA00004613"/>
    </source>
</evidence>
<dbReference type="Proteomes" id="UP000005237">
    <property type="component" value="Unassembled WGS sequence"/>
</dbReference>
<evidence type="ECO:0000256" key="2">
    <source>
        <dbReference type="ARBA" id="ARBA00010112"/>
    </source>
</evidence>
<accession>A0A2Q4SWE1</accession>
<organism evidence="6 7">
    <name type="scientific">Caenorhabditis japonica</name>
    <dbReference type="NCBI Taxonomy" id="281687"/>
    <lineage>
        <taxon>Eukaryota</taxon>
        <taxon>Metazoa</taxon>
        <taxon>Ecdysozoa</taxon>
        <taxon>Nematoda</taxon>
        <taxon>Chromadorea</taxon>
        <taxon>Rhabditida</taxon>
        <taxon>Rhabditina</taxon>
        <taxon>Rhabditomorpha</taxon>
        <taxon>Rhabditoidea</taxon>
        <taxon>Rhabditidae</taxon>
        <taxon>Peloderinae</taxon>
        <taxon>Caenorhabditis</taxon>
    </lineage>
</organism>
<feature type="signal peptide" evidence="5">
    <location>
        <begin position="1"/>
        <end position="23"/>
    </location>
</feature>
<reference evidence="6" key="2">
    <citation type="submission" date="2022-06" db="UniProtKB">
        <authorList>
            <consortium name="EnsemblMetazoa"/>
        </authorList>
    </citation>
    <scope>IDENTIFICATION</scope>
    <source>
        <strain evidence="6">DF5081</strain>
    </source>
</reference>
<dbReference type="PANTHER" id="PTHR21700">
    <property type="entry name" value="TRANSTHYRETIN-LIKE FAMILY PROTEIN-RELATED"/>
    <property type="match status" value="1"/>
</dbReference>
<comment type="subcellular location">
    <subcellularLocation>
        <location evidence="1">Secreted</location>
    </subcellularLocation>
</comment>
<evidence type="ECO:0000256" key="4">
    <source>
        <dbReference type="ARBA" id="ARBA00022729"/>
    </source>
</evidence>
<proteinExistence type="inferred from homology"/>
<evidence type="ECO:0000256" key="3">
    <source>
        <dbReference type="ARBA" id="ARBA00022525"/>
    </source>
</evidence>
<dbReference type="InParanoid" id="A0A2Q4SWE1"/>
<keyword evidence="4 5" id="KW-0732">Signal</keyword>
<dbReference type="Pfam" id="PF01060">
    <property type="entry name" value="TTR-52"/>
    <property type="match status" value="1"/>
</dbReference>
<comment type="similarity">
    <text evidence="2">Belongs to the nematode transthyretin-like family.</text>
</comment>
<protein>
    <submittedName>
        <fullName evidence="6">Uncharacterized protein</fullName>
    </submittedName>
</protein>
<keyword evidence="3" id="KW-0964">Secreted</keyword>
<dbReference type="PANTHER" id="PTHR21700:SF120">
    <property type="entry name" value="TRANSTHYRETIN-LIKE PROTEIN 15"/>
    <property type="match status" value="1"/>
</dbReference>
<feature type="chain" id="PRO_5015085796" evidence="5">
    <location>
        <begin position="24"/>
        <end position="128"/>
    </location>
</feature>
<reference evidence="7" key="1">
    <citation type="submission" date="2010-08" db="EMBL/GenBank/DDBJ databases">
        <authorList>
            <consortium name="Caenorhabditis japonica Sequencing Consortium"/>
            <person name="Wilson R.K."/>
        </authorList>
    </citation>
    <scope>NUCLEOTIDE SEQUENCE [LARGE SCALE GENOMIC DNA]</scope>
    <source>
        <strain evidence="7">DF5081</strain>
    </source>
</reference>
<evidence type="ECO:0000313" key="7">
    <source>
        <dbReference type="Proteomes" id="UP000005237"/>
    </source>
</evidence>
<evidence type="ECO:0000256" key="5">
    <source>
        <dbReference type="SAM" id="SignalP"/>
    </source>
</evidence>
<evidence type="ECO:0000313" key="6">
    <source>
        <dbReference type="EnsemblMetazoa" id="CJA35816.1"/>
    </source>
</evidence>
<dbReference type="EnsemblMetazoa" id="CJA31760.1">
    <property type="protein sequence ID" value="CJA31760.1"/>
    <property type="gene ID" value="WBGene00207607"/>
</dbReference>
<dbReference type="InterPro" id="IPR001534">
    <property type="entry name" value="Transthyretin-like"/>
</dbReference>
<dbReference type="EnsemblMetazoa" id="CJA35816.1">
    <property type="protein sequence ID" value="CJA35816.1"/>
    <property type="gene ID" value="WBGene00211663"/>
</dbReference>
<sequence length="128" mass="14614">MRSLFFASAILLVLIESKPQTIAVTGVTICNKRRTTAEVTLWEKDWFDPDDKLGSTVSSEDGKFFVMGTEDEFNTIDPYLVITHTCNVKKAGCKRISRYEIPKEFVRKTFDMMYIALDIVTGNDKEKC</sequence>
<dbReference type="STRING" id="281687.A0A2Q4SWE1"/>
<dbReference type="Gene3D" id="2.60.40.3330">
    <property type="match status" value="1"/>
</dbReference>